<gene>
    <name evidence="6" type="ORF">SSX86_013374</name>
</gene>
<dbReference type="Gene3D" id="1.10.238.10">
    <property type="entry name" value="EF-hand"/>
    <property type="match status" value="2"/>
</dbReference>
<protein>
    <recommendedName>
        <fullName evidence="5">EF-hand domain-containing protein</fullName>
    </recommendedName>
</protein>
<dbReference type="SMART" id="SM00054">
    <property type="entry name" value="EFh"/>
    <property type="match status" value="3"/>
</dbReference>
<evidence type="ECO:0000313" key="7">
    <source>
        <dbReference type="Proteomes" id="UP001408789"/>
    </source>
</evidence>
<dbReference type="GO" id="GO:0005509">
    <property type="term" value="F:calcium ion binding"/>
    <property type="evidence" value="ECO:0007669"/>
    <property type="project" value="InterPro"/>
</dbReference>
<feature type="domain" description="EF-hand" evidence="5">
    <location>
        <begin position="26"/>
        <end position="61"/>
    </location>
</feature>
<keyword evidence="2" id="KW-0488">Methylation</keyword>
<dbReference type="InterPro" id="IPR011992">
    <property type="entry name" value="EF-hand-dom_pair"/>
</dbReference>
<dbReference type="EMBL" id="JBCNJP010000014">
    <property type="protein sequence ID" value="KAK9069258.1"/>
    <property type="molecule type" value="Genomic_DNA"/>
</dbReference>
<dbReference type="InterPro" id="IPR002048">
    <property type="entry name" value="EF_hand_dom"/>
</dbReference>
<dbReference type="CDD" id="cd00051">
    <property type="entry name" value="EFh"/>
    <property type="match status" value="1"/>
</dbReference>
<evidence type="ECO:0000256" key="4">
    <source>
        <dbReference type="ARBA" id="ARBA00022837"/>
    </source>
</evidence>
<dbReference type="GO" id="GO:0016460">
    <property type="term" value="C:myosin II complex"/>
    <property type="evidence" value="ECO:0007669"/>
    <property type="project" value="TreeGrafter"/>
</dbReference>
<feature type="domain" description="EF-hand" evidence="5">
    <location>
        <begin position="160"/>
        <end position="195"/>
    </location>
</feature>
<dbReference type="PROSITE" id="PS50222">
    <property type="entry name" value="EF_HAND_2"/>
    <property type="match status" value="3"/>
</dbReference>
<comment type="similarity">
    <text evidence="1">Belongs to the calmodulin family.</text>
</comment>
<dbReference type="PANTHER" id="PTHR23048">
    <property type="entry name" value="MYOSIN LIGHT CHAIN 1, 3"/>
    <property type="match status" value="1"/>
</dbReference>
<evidence type="ECO:0000256" key="3">
    <source>
        <dbReference type="ARBA" id="ARBA00022737"/>
    </source>
</evidence>
<evidence type="ECO:0000313" key="6">
    <source>
        <dbReference type="EMBL" id="KAK9069258.1"/>
    </source>
</evidence>
<dbReference type="Proteomes" id="UP001408789">
    <property type="component" value="Unassembled WGS sequence"/>
</dbReference>
<evidence type="ECO:0000256" key="1">
    <source>
        <dbReference type="ARBA" id="ARBA00009763"/>
    </source>
</evidence>
<evidence type="ECO:0000259" key="5">
    <source>
        <dbReference type="PROSITE" id="PS50222"/>
    </source>
</evidence>
<proteinExistence type="inferred from homology"/>
<dbReference type="Pfam" id="PF13499">
    <property type="entry name" value="EF-hand_7"/>
    <property type="match status" value="2"/>
</dbReference>
<dbReference type="InterPro" id="IPR018247">
    <property type="entry name" value="EF_Hand_1_Ca_BS"/>
</dbReference>
<sequence length="196" mass="22422">MLLLGVYGEASRRDNTRGRHHGLTQQKRQEIKEAFELFDTDGSGTIDAKELNVAMRALGFEMTEEQINQMIADVDKDGSGAIDFDEFVYMMTAKIGERDSKQELTKAFQIIDQDKNVTSYYMISCSYFFCCETNVFPLTMQGKISASDIKNIAKELGEHFTDAEINEMVEEADRDRDGEVSVDEFMRMMKRTSYGY</sequence>
<feature type="domain" description="EF-hand" evidence="5">
    <location>
        <begin position="62"/>
        <end position="97"/>
    </location>
</feature>
<name>A0AAP0DA81_9ASTR</name>
<keyword evidence="4" id="KW-0106">Calcium</keyword>
<accession>A0AAP0DA81</accession>
<dbReference type="AlphaFoldDB" id="A0AAP0DA81"/>
<evidence type="ECO:0000256" key="2">
    <source>
        <dbReference type="ARBA" id="ARBA00022481"/>
    </source>
</evidence>
<dbReference type="SUPFAM" id="SSF47473">
    <property type="entry name" value="EF-hand"/>
    <property type="match status" value="1"/>
</dbReference>
<dbReference type="FunFam" id="1.10.238.10:FF:000256">
    <property type="entry name" value="probable calcium-binding protein CML20"/>
    <property type="match status" value="1"/>
</dbReference>
<comment type="caution">
    <text evidence="6">The sequence shown here is derived from an EMBL/GenBank/DDBJ whole genome shotgun (WGS) entry which is preliminary data.</text>
</comment>
<dbReference type="FunFam" id="1.10.238.10:FF:000637">
    <property type="entry name" value="Putative calcium-binding protein CML20"/>
    <property type="match status" value="1"/>
</dbReference>
<organism evidence="6 7">
    <name type="scientific">Deinandra increscens subsp. villosa</name>
    <dbReference type="NCBI Taxonomy" id="3103831"/>
    <lineage>
        <taxon>Eukaryota</taxon>
        <taxon>Viridiplantae</taxon>
        <taxon>Streptophyta</taxon>
        <taxon>Embryophyta</taxon>
        <taxon>Tracheophyta</taxon>
        <taxon>Spermatophyta</taxon>
        <taxon>Magnoliopsida</taxon>
        <taxon>eudicotyledons</taxon>
        <taxon>Gunneridae</taxon>
        <taxon>Pentapetalae</taxon>
        <taxon>asterids</taxon>
        <taxon>campanulids</taxon>
        <taxon>Asterales</taxon>
        <taxon>Asteraceae</taxon>
        <taxon>Asteroideae</taxon>
        <taxon>Heliantheae alliance</taxon>
        <taxon>Madieae</taxon>
        <taxon>Madiinae</taxon>
        <taxon>Deinandra</taxon>
    </lineage>
</organism>
<dbReference type="PANTHER" id="PTHR23048:SF59">
    <property type="entry name" value="EF-HAND SUPERFAMILY PROTEIN"/>
    <property type="match status" value="1"/>
</dbReference>
<dbReference type="InterPro" id="IPR050230">
    <property type="entry name" value="CALM/Myosin/TropC-like"/>
</dbReference>
<dbReference type="PROSITE" id="PS00018">
    <property type="entry name" value="EF_HAND_1"/>
    <property type="match status" value="3"/>
</dbReference>
<keyword evidence="7" id="KW-1185">Reference proteome</keyword>
<keyword evidence="3" id="KW-0677">Repeat</keyword>
<reference evidence="6 7" key="1">
    <citation type="submission" date="2024-04" db="EMBL/GenBank/DDBJ databases">
        <title>The reference genome of an endangered Asteraceae, Deinandra increscens subsp. villosa, native to the Central Coast of California.</title>
        <authorList>
            <person name="Guilliams M."/>
            <person name="Hasenstab-Lehman K."/>
            <person name="Meyer R."/>
            <person name="Mcevoy S."/>
        </authorList>
    </citation>
    <scope>NUCLEOTIDE SEQUENCE [LARGE SCALE GENOMIC DNA]</scope>
    <source>
        <tissue evidence="6">Leaf</tissue>
    </source>
</reference>